<dbReference type="EMBL" id="JAGGLB010000011">
    <property type="protein sequence ID" value="MBP1991912.1"/>
    <property type="molecule type" value="Genomic_DNA"/>
</dbReference>
<feature type="transmembrane region" description="Helical" evidence="1">
    <location>
        <begin position="15"/>
        <end position="38"/>
    </location>
</feature>
<reference evidence="2 3" key="1">
    <citation type="submission" date="2021-03" db="EMBL/GenBank/DDBJ databases">
        <title>Genomic Encyclopedia of Type Strains, Phase IV (KMG-IV): sequencing the most valuable type-strain genomes for metagenomic binning, comparative biology and taxonomic classification.</title>
        <authorList>
            <person name="Goeker M."/>
        </authorList>
    </citation>
    <scope>NUCLEOTIDE SEQUENCE [LARGE SCALE GENOMIC DNA]</scope>
    <source>
        <strain evidence="2 3">DSM 26048</strain>
    </source>
</reference>
<dbReference type="Proteomes" id="UP001519287">
    <property type="component" value="Unassembled WGS sequence"/>
</dbReference>
<feature type="transmembrane region" description="Helical" evidence="1">
    <location>
        <begin position="368"/>
        <end position="388"/>
    </location>
</feature>
<keyword evidence="3" id="KW-1185">Reference proteome</keyword>
<gene>
    <name evidence="2" type="ORF">J2Z66_003520</name>
</gene>
<comment type="caution">
    <text evidence="2">The sequence shown here is derived from an EMBL/GenBank/DDBJ whole genome shotgun (WGS) entry which is preliminary data.</text>
</comment>
<feature type="transmembrane region" description="Helical" evidence="1">
    <location>
        <begin position="394"/>
        <end position="417"/>
    </location>
</feature>
<feature type="transmembrane region" description="Helical" evidence="1">
    <location>
        <begin position="313"/>
        <end position="336"/>
    </location>
</feature>
<name>A0ABS4IWD9_9BACL</name>
<evidence type="ECO:0008006" key="4">
    <source>
        <dbReference type="Google" id="ProtNLM"/>
    </source>
</evidence>
<proteinExistence type="predicted"/>
<accession>A0ABS4IWD9</accession>
<keyword evidence="1" id="KW-1133">Transmembrane helix</keyword>
<evidence type="ECO:0000256" key="1">
    <source>
        <dbReference type="SAM" id="Phobius"/>
    </source>
</evidence>
<dbReference type="RefSeq" id="WP_209972640.1">
    <property type="nucleotide sequence ID" value="NZ_JAGGLB010000011.1"/>
</dbReference>
<protein>
    <recommendedName>
        <fullName evidence="4">ABC transporter permease</fullName>
    </recommendedName>
</protein>
<keyword evidence="1" id="KW-0812">Transmembrane</keyword>
<evidence type="ECO:0000313" key="2">
    <source>
        <dbReference type="EMBL" id="MBP1991912.1"/>
    </source>
</evidence>
<organism evidence="2 3">
    <name type="scientific">Paenibacillus eucommiae</name>
    <dbReference type="NCBI Taxonomy" id="1355755"/>
    <lineage>
        <taxon>Bacteria</taxon>
        <taxon>Bacillati</taxon>
        <taxon>Bacillota</taxon>
        <taxon>Bacilli</taxon>
        <taxon>Bacillales</taxon>
        <taxon>Paenibacillaceae</taxon>
        <taxon>Paenibacillus</taxon>
    </lineage>
</organism>
<evidence type="ECO:0000313" key="3">
    <source>
        <dbReference type="Proteomes" id="UP001519287"/>
    </source>
</evidence>
<sequence>MILNELKFYLKKYKIMILILYLQTTLFLIILGTFIAFIEELNYESKNLQQIYEGKAIYQLIDRYYDGDEYQKFTSRPDYLNSLKNFYKELHTSNDFQFLSMFDHHILIKDEGIPLEMIEGYENGREKYQQEINDKLYTAVKSFQMNAQALDFFGLDVSEGEIWDEQDFSDTQKIMPVLLGNSYRDVYKIGDELTINYYQKTIPIKIIGFLEPNSNVYFKNDTQFFLDRYILLPYIDYEKQPTSDIDEKFEQISYFAMINGYVVTENNPSSTQNMMQRIEAIAQKASFEYSFIGLNPHFQQYRGLMTVLQEDKMLVQSIFVSFFILNLIMINIILLLQQNRRLSFFATHFINGATKWHLVRMQWREISIIWLAAFSTNFIILNQILKIGDYKTQFYLLILVIVMSIIACLLPTCKLIFNPIVNFLHNEDEGGK</sequence>
<keyword evidence="1" id="KW-0472">Membrane</keyword>